<gene>
    <name evidence="2" type="ORF">ACHHYP_15387</name>
</gene>
<dbReference type="Proteomes" id="UP000243579">
    <property type="component" value="Unassembled WGS sequence"/>
</dbReference>
<organism evidence="2 3">
    <name type="scientific">Achlya hypogyna</name>
    <name type="common">Oomycete</name>
    <name type="synonym">Protoachlya hypogyna</name>
    <dbReference type="NCBI Taxonomy" id="1202772"/>
    <lineage>
        <taxon>Eukaryota</taxon>
        <taxon>Sar</taxon>
        <taxon>Stramenopiles</taxon>
        <taxon>Oomycota</taxon>
        <taxon>Saprolegniomycetes</taxon>
        <taxon>Saprolegniales</taxon>
        <taxon>Achlyaceae</taxon>
        <taxon>Achlya</taxon>
    </lineage>
</organism>
<accession>A0A1V9YAV8</accession>
<evidence type="ECO:0000313" key="2">
    <source>
        <dbReference type="EMBL" id="OQR82865.1"/>
    </source>
</evidence>
<reference evidence="2 3" key="1">
    <citation type="journal article" date="2014" name="Genome Biol. Evol.">
        <title>The secreted proteins of Achlya hypogyna and Thraustotheca clavata identify the ancestral oomycete secretome and reveal gene acquisitions by horizontal gene transfer.</title>
        <authorList>
            <person name="Misner I."/>
            <person name="Blouin N."/>
            <person name="Leonard G."/>
            <person name="Richards T.A."/>
            <person name="Lane C.E."/>
        </authorList>
    </citation>
    <scope>NUCLEOTIDE SEQUENCE [LARGE SCALE GENOMIC DNA]</scope>
    <source>
        <strain evidence="2 3">ATCC 48635</strain>
    </source>
</reference>
<evidence type="ECO:0000256" key="1">
    <source>
        <dbReference type="SAM" id="MobiDB-lite"/>
    </source>
</evidence>
<proteinExistence type="predicted"/>
<feature type="compositionally biased region" description="Acidic residues" evidence="1">
    <location>
        <begin position="20"/>
        <end position="31"/>
    </location>
</feature>
<evidence type="ECO:0008006" key="4">
    <source>
        <dbReference type="Google" id="ProtNLM"/>
    </source>
</evidence>
<protein>
    <recommendedName>
        <fullName evidence="4">M96 mating-specific protein family</fullName>
    </recommendedName>
</protein>
<dbReference type="AlphaFoldDB" id="A0A1V9YAV8"/>
<evidence type="ECO:0000313" key="3">
    <source>
        <dbReference type="Proteomes" id="UP000243579"/>
    </source>
</evidence>
<dbReference type="EMBL" id="JNBR01002411">
    <property type="protein sequence ID" value="OQR82865.1"/>
    <property type="molecule type" value="Genomic_DNA"/>
</dbReference>
<comment type="caution">
    <text evidence="2">The sequence shown here is derived from an EMBL/GenBank/DDBJ whole genome shotgun (WGS) entry which is preliminary data.</text>
</comment>
<feature type="region of interest" description="Disordered" evidence="1">
    <location>
        <begin position="20"/>
        <end position="48"/>
    </location>
</feature>
<dbReference type="OrthoDB" id="75145at2759"/>
<sequence length="376" mass="42817">MSSASDEDIVERILFGEFLDEAPADLDDEGTSEASSTDEKAPPKRRKRHRITLKQEIDALRAKESVLLTTLAGLQKRSELATDAGVWETRAKDQIVAAQRTLQENAMLRNLLQEQLKTIQALERVIKKKPKLALTPHLDHEEWRTWRLGADSPGRVHSQRAILSHLYDRMESELIKNNVYDLKNNHSSLSLRTCQNVLWFDFVKFNVLDAALPDVSRALWAIMCQRVKIARSAKIDLTGQLLEQLDEHTVYTATRSIVSHDAMNVSVQGRYVGQRIEEDGRVVFVYRSILDDERYPHDPRCLRDNGVGWIVLQACPDDPTRTQKYVMTQVTKPPARDEPEEQAANSKDLTEFVLTLLQSHLSKMDEAILSEALGQK</sequence>
<name>A0A1V9YAV8_ACHHY</name>
<keyword evidence="3" id="KW-1185">Reference proteome</keyword>